<dbReference type="EMBL" id="MN739661">
    <property type="protein sequence ID" value="QHT19033.1"/>
    <property type="molecule type" value="Genomic_DNA"/>
</dbReference>
<evidence type="ECO:0000313" key="1">
    <source>
        <dbReference type="EMBL" id="QHT19033.1"/>
    </source>
</evidence>
<sequence>MNLTTLSTLCIPRIEKTFQRDYIINTLLKLKLGTIEGVTEIPLKNEPAYKRILVKIKWNDGPGTEKIKTRLMKQESIQIVYDGKWYWKLLLAKGS</sequence>
<protein>
    <submittedName>
        <fullName evidence="1">Uncharacterized protein</fullName>
    </submittedName>
</protein>
<accession>A0A6C0DS98</accession>
<dbReference type="AlphaFoldDB" id="A0A6C0DS98"/>
<proteinExistence type="predicted"/>
<organism evidence="1">
    <name type="scientific">viral metagenome</name>
    <dbReference type="NCBI Taxonomy" id="1070528"/>
    <lineage>
        <taxon>unclassified sequences</taxon>
        <taxon>metagenomes</taxon>
        <taxon>organismal metagenomes</taxon>
    </lineage>
</organism>
<reference evidence="1" key="1">
    <citation type="journal article" date="2020" name="Nature">
        <title>Giant virus diversity and host interactions through global metagenomics.</title>
        <authorList>
            <person name="Schulz F."/>
            <person name="Roux S."/>
            <person name="Paez-Espino D."/>
            <person name="Jungbluth S."/>
            <person name="Walsh D.A."/>
            <person name="Denef V.J."/>
            <person name="McMahon K.D."/>
            <person name="Konstantinidis K.T."/>
            <person name="Eloe-Fadrosh E.A."/>
            <person name="Kyrpides N.C."/>
            <person name="Woyke T."/>
        </authorList>
    </citation>
    <scope>NUCLEOTIDE SEQUENCE</scope>
    <source>
        <strain evidence="1">GVMAG-M-3300023174-49</strain>
    </source>
</reference>
<name>A0A6C0DS98_9ZZZZ</name>